<sequence>MVKWKHVVFLMLFFMMIVTVQVTTVYSEDVISIDSGTAIIPEFSEDTIIKLNGEWEFYWHERYGSVDFHGGSGMVEPYIAEVPADWRSYKISGEELPSQGFATYRLQIYLPETELGTYKAIYFSGAASAYSLSVNGEKKFQNGIVGASRAEEEPANKSEMIPFLAESNPVELIVQVSNFSQRRAGISEPVLIGEPEEIIQYREKSIIYRSVIVISLMIIGLYHVVLYLFRKKAYSFLYFAIVCMVVAIRATIIEETLAGYLLPFLNWEVATSLEYLGASLGALFMTLFTYTQFPRDMHRGIRNGISLVLACYSLFVILTPAMIFTQTMILLQVLVVAAVLYTLIIYIKVALKKREGSYLNAVATFILILLVINDVLFYNDLIRTTELTSVGLFFFLFTQAIILSKSYSTSFARAERLSDDLRRLNASLEKQVKNRTLELEMANDELFVTNQKLYESQQSRNKWIRNISHEIAAPLTAIQSYTRGMVDGVIVPNQRYTQLIYDQSKYLSRMLHDLHDISEMENNQIKFSMEKVDFRKFTHAIYEKYKWDLQKQGIEFSYNDLLSAEVDELFVRIDPIRIEQVIVNLLTNAQRFVGEDGKITLETVMGKDAVIVKVIDNGIGIKEAHQKQLFQRFYKSRQGKLHNGAGLGLPIAKEIIDYHNGEISVESTLGEGSCFYFTLPSDK</sequence>
<gene>
    <name evidence="13" type="ORF">CIL03_06670</name>
</gene>
<dbReference type="InterPro" id="IPR011623">
    <property type="entry name" value="7TMR_DISM_rcpt_extracell_dom1"/>
</dbReference>
<evidence type="ECO:0000256" key="7">
    <source>
        <dbReference type="ARBA" id="ARBA00022777"/>
    </source>
</evidence>
<dbReference type="InterPro" id="IPR003661">
    <property type="entry name" value="HisK_dim/P_dom"/>
</dbReference>
<dbReference type="GO" id="GO:0000155">
    <property type="term" value="F:phosphorelay sensor kinase activity"/>
    <property type="evidence" value="ECO:0007669"/>
    <property type="project" value="InterPro"/>
</dbReference>
<keyword evidence="7" id="KW-0418">Kinase</keyword>
<keyword evidence="11" id="KW-1133">Transmembrane helix</keyword>
<dbReference type="RefSeq" id="WP_094884895.1">
    <property type="nucleotide sequence ID" value="NZ_NPMS01000002.1"/>
</dbReference>
<proteinExistence type="predicted"/>
<keyword evidence="6" id="KW-0547">Nucleotide-binding</keyword>
<dbReference type="GO" id="GO:0005886">
    <property type="term" value="C:plasma membrane"/>
    <property type="evidence" value="ECO:0007669"/>
    <property type="project" value="UniProtKB-SubCell"/>
</dbReference>
<evidence type="ECO:0000256" key="4">
    <source>
        <dbReference type="ARBA" id="ARBA00022553"/>
    </source>
</evidence>
<dbReference type="SMART" id="SM00388">
    <property type="entry name" value="HisKA"/>
    <property type="match status" value="1"/>
</dbReference>
<dbReference type="Pfam" id="PF02518">
    <property type="entry name" value="HATPase_c"/>
    <property type="match status" value="1"/>
</dbReference>
<keyword evidence="5" id="KW-0808">Transferase</keyword>
<evidence type="ECO:0000256" key="1">
    <source>
        <dbReference type="ARBA" id="ARBA00000085"/>
    </source>
</evidence>
<dbReference type="InterPro" id="IPR003594">
    <property type="entry name" value="HATPase_dom"/>
</dbReference>
<dbReference type="InterPro" id="IPR050736">
    <property type="entry name" value="Sensor_HK_Regulatory"/>
</dbReference>
<feature type="transmembrane region" description="Helical" evidence="11">
    <location>
        <begin position="329"/>
        <end position="351"/>
    </location>
</feature>
<dbReference type="EMBL" id="NPMS01000002">
    <property type="protein sequence ID" value="OZU89394.1"/>
    <property type="molecule type" value="Genomic_DNA"/>
</dbReference>
<keyword evidence="11" id="KW-0472">Membrane</keyword>
<dbReference type="PRINTS" id="PR00344">
    <property type="entry name" value="BCTRLSENSOR"/>
</dbReference>
<dbReference type="PANTHER" id="PTHR43711">
    <property type="entry name" value="TWO-COMPONENT HISTIDINE KINASE"/>
    <property type="match status" value="1"/>
</dbReference>
<dbReference type="SUPFAM" id="SSF55874">
    <property type="entry name" value="ATPase domain of HSP90 chaperone/DNA topoisomerase II/histidine kinase"/>
    <property type="match status" value="1"/>
</dbReference>
<dbReference type="InterPro" id="IPR005467">
    <property type="entry name" value="His_kinase_dom"/>
</dbReference>
<keyword evidence="9" id="KW-0902">Two-component regulatory system</keyword>
<dbReference type="PANTHER" id="PTHR43711:SF26">
    <property type="entry name" value="SENSOR HISTIDINE KINASE RCSC"/>
    <property type="match status" value="1"/>
</dbReference>
<comment type="subcellular location">
    <subcellularLocation>
        <location evidence="2">Cell membrane</location>
        <topology evidence="2">Multi-pass membrane protein</topology>
    </subcellularLocation>
</comment>
<evidence type="ECO:0000256" key="11">
    <source>
        <dbReference type="SAM" id="Phobius"/>
    </source>
</evidence>
<comment type="catalytic activity">
    <reaction evidence="1">
        <text>ATP + protein L-histidine = ADP + protein N-phospho-L-histidine.</text>
        <dbReference type="EC" id="2.7.13.3"/>
    </reaction>
</comment>
<evidence type="ECO:0000313" key="14">
    <source>
        <dbReference type="Proteomes" id="UP000216498"/>
    </source>
</evidence>
<evidence type="ECO:0000313" key="13">
    <source>
        <dbReference type="EMBL" id="OZU89394.1"/>
    </source>
</evidence>
<dbReference type="EC" id="2.7.13.3" evidence="3"/>
<dbReference type="Gene3D" id="1.10.287.130">
    <property type="match status" value="1"/>
</dbReference>
<evidence type="ECO:0000256" key="3">
    <source>
        <dbReference type="ARBA" id="ARBA00012438"/>
    </source>
</evidence>
<evidence type="ECO:0000256" key="5">
    <source>
        <dbReference type="ARBA" id="ARBA00022679"/>
    </source>
</evidence>
<feature type="domain" description="Histidine kinase" evidence="12">
    <location>
        <begin position="466"/>
        <end position="683"/>
    </location>
</feature>
<feature type="transmembrane region" description="Helical" evidence="11">
    <location>
        <begin position="390"/>
        <end position="408"/>
    </location>
</feature>
<keyword evidence="11" id="KW-0812">Transmembrane</keyword>
<keyword evidence="14" id="KW-1185">Reference proteome</keyword>
<dbReference type="Pfam" id="PF07695">
    <property type="entry name" value="7TMR-DISM_7TM"/>
    <property type="match status" value="1"/>
</dbReference>
<evidence type="ECO:0000259" key="12">
    <source>
        <dbReference type="PROSITE" id="PS50109"/>
    </source>
</evidence>
<evidence type="ECO:0000256" key="8">
    <source>
        <dbReference type="ARBA" id="ARBA00022840"/>
    </source>
</evidence>
<feature type="transmembrane region" description="Helical" evidence="11">
    <location>
        <begin position="206"/>
        <end position="229"/>
    </location>
</feature>
<dbReference type="Gene3D" id="3.30.565.10">
    <property type="entry name" value="Histidine kinase-like ATPase, C-terminal domain"/>
    <property type="match status" value="1"/>
</dbReference>
<dbReference type="AlphaFoldDB" id="A0A265ND54"/>
<evidence type="ECO:0000256" key="10">
    <source>
        <dbReference type="SAM" id="Coils"/>
    </source>
</evidence>
<evidence type="ECO:0000256" key="6">
    <source>
        <dbReference type="ARBA" id="ARBA00022741"/>
    </source>
</evidence>
<feature type="transmembrane region" description="Helical" evidence="11">
    <location>
        <begin position="358"/>
        <end position="378"/>
    </location>
</feature>
<dbReference type="SUPFAM" id="SSF49785">
    <property type="entry name" value="Galactose-binding domain-like"/>
    <property type="match status" value="1"/>
</dbReference>
<dbReference type="GO" id="GO:0005524">
    <property type="term" value="F:ATP binding"/>
    <property type="evidence" value="ECO:0007669"/>
    <property type="project" value="UniProtKB-KW"/>
</dbReference>
<dbReference type="Gene3D" id="2.60.120.260">
    <property type="entry name" value="Galactose-binding domain-like"/>
    <property type="match status" value="1"/>
</dbReference>
<dbReference type="OrthoDB" id="9809348at2"/>
<dbReference type="Proteomes" id="UP000216498">
    <property type="component" value="Unassembled WGS sequence"/>
</dbReference>
<feature type="transmembrane region" description="Helical" evidence="11">
    <location>
        <begin position="273"/>
        <end position="293"/>
    </location>
</feature>
<keyword evidence="8" id="KW-0067">ATP-binding</keyword>
<organism evidence="13 14">
    <name type="scientific">Virgibacillus indicus</name>
    <dbReference type="NCBI Taxonomy" id="2024554"/>
    <lineage>
        <taxon>Bacteria</taxon>
        <taxon>Bacillati</taxon>
        <taxon>Bacillota</taxon>
        <taxon>Bacilli</taxon>
        <taxon>Bacillales</taxon>
        <taxon>Bacillaceae</taxon>
        <taxon>Virgibacillus</taxon>
    </lineage>
</organism>
<dbReference type="InterPro" id="IPR036097">
    <property type="entry name" value="HisK_dim/P_sf"/>
</dbReference>
<protein>
    <recommendedName>
        <fullName evidence="3">histidine kinase</fullName>
        <ecNumber evidence="3">2.7.13.3</ecNumber>
    </recommendedName>
</protein>
<dbReference type="InterPro" id="IPR004358">
    <property type="entry name" value="Sig_transdc_His_kin-like_C"/>
</dbReference>
<dbReference type="FunFam" id="3.30.565.10:FF:000006">
    <property type="entry name" value="Sensor histidine kinase WalK"/>
    <property type="match status" value="1"/>
</dbReference>
<name>A0A265ND54_9BACI</name>
<evidence type="ECO:0000256" key="2">
    <source>
        <dbReference type="ARBA" id="ARBA00004651"/>
    </source>
</evidence>
<keyword evidence="10" id="KW-0175">Coiled coil</keyword>
<dbReference type="PROSITE" id="PS50109">
    <property type="entry name" value="HIS_KIN"/>
    <property type="match status" value="1"/>
</dbReference>
<dbReference type="InterPro" id="IPR008979">
    <property type="entry name" value="Galactose-bd-like_sf"/>
</dbReference>
<dbReference type="CDD" id="cd00082">
    <property type="entry name" value="HisKA"/>
    <property type="match status" value="1"/>
</dbReference>
<dbReference type="InterPro" id="IPR036890">
    <property type="entry name" value="HATPase_C_sf"/>
</dbReference>
<keyword evidence="4" id="KW-0597">Phosphoprotein</keyword>
<accession>A0A265ND54</accession>
<dbReference type="Pfam" id="PF00512">
    <property type="entry name" value="HisKA"/>
    <property type="match status" value="1"/>
</dbReference>
<feature type="transmembrane region" description="Helical" evidence="11">
    <location>
        <begin position="236"/>
        <end position="253"/>
    </location>
</feature>
<evidence type="ECO:0000256" key="9">
    <source>
        <dbReference type="ARBA" id="ARBA00023012"/>
    </source>
</evidence>
<dbReference type="CDD" id="cd00075">
    <property type="entry name" value="HATPase"/>
    <property type="match status" value="1"/>
</dbReference>
<feature type="coiled-coil region" evidence="10">
    <location>
        <begin position="411"/>
        <end position="445"/>
    </location>
</feature>
<dbReference type="SUPFAM" id="SSF47384">
    <property type="entry name" value="Homodimeric domain of signal transducing histidine kinase"/>
    <property type="match status" value="1"/>
</dbReference>
<dbReference type="SMART" id="SM00387">
    <property type="entry name" value="HATPase_c"/>
    <property type="match status" value="1"/>
</dbReference>
<reference evidence="13 14" key="1">
    <citation type="submission" date="2017-08" db="EMBL/GenBank/DDBJ databases">
        <title>Virgibacillus indicus sp. nov. and Virgibacillus profoundi sp. nov, two moderately halophilic bacteria isolated from marine sediment by using the Microfluidic Streak Plate.</title>
        <authorList>
            <person name="Xu B."/>
            <person name="Hu B."/>
            <person name="Wang J."/>
            <person name="Zhu Y."/>
            <person name="Huang L."/>
            <person name="Du W."/>
            <person name="Huang Y."/>
        </authorList>
    </citation>
    <scope>NUCLEOTIDE SEQUENCE [LARGE SCALE GENOMIC DNA]</scope>
    <source>
        <strain evidence="13 14">IO3-P2-C2</strain>
    </source>
</reference>
<feature type="transmembrane region" description="Helical" evidence="11">
    <location>
        <begin position="305"/>
        <end position="323"/>
    </location>
</feature>
<comment type="caution">
    <text evidence="13">The sequence shown here is derived from an EMBL/GenBank/DDBJ whole genome shotgun (WGS) entry which is preliminary data.</text>
</comment>